<feature type="transmembrane region" description="Helical" evidence="8">
    <location>
        <begin position="332"/>
        <end position="354"/>
    </location>
</feature>
<feature type="transmembrane region" description="Helical" evidence="8">
    <location>
        <begin position="72"/>
        <end position="94"/>
    </location>
</feature>
<dbReference type="RefSeq" id="WP_379948816.1">
    <property type="nucleotide sequence ID" value="NZ_JBHMAF010000034.1"/>
</dbReference>
<evidence type="ECO:0000256" key="7">
    <source>
        <dbReference type="ARBA" id="ARBA00023136"/>
    </source>
</evidence>
<evidence type="ECO:0000256" key="6">
    <source>
        <dbReference type="ARBA" id="ARBA00022989"/>
    </source>
</evidence>
<keyword evidence="4" id="KW-0309">Germination</keyword>
<sequence>MEKGKISSLQMGLMIYPTIIATGILFLPASMFEYAGRDLWIPPILASATGALTIFIAYRLHRFYPKETVIQYSCNILGTVLGKILGGILLLFYLHSSSYVIFQYGEFMMGNFLPKTPKIVILASMIMTCAFAIRGGLEVLGRLAEMIVPILLVALILIVILLLPDLEMKHVFPILGNGIMPSVRATIFLNIWFGQFFYISFFLPMVTDRTKGRKWAVISLFAVVLTMVVTNLITLLVFGESTGNFEAPLMAAVTYISIADFLSHLESLVMACWIAGAFMKIGVIYYALVLGLAQWLNLSDYRPIVFPVGFLMILMSIWQVPNKWVLTSHNQIAHFIDPVMQTAIPLFLLLVAYIRKGKQQNKEEAKG</sequence>
<reference evidence="9 10" key="1">
    <citation type="submission" date="2024-09" db="EMBL/GenBank/DDBJ databases">
        <authorList>
            <person name="Sun Q."/>
            <person name="Mori K."/>
        </authorList>
    </citation>
    <scope>NUCLEOTIDE SEQUENCE [LARGE SCALE GENOMIC DNA]</scope>
    <source>
        <strain evidence="9 10">JCM 11201</strain>
    </source>
</reference>
<proteinExistence type="inferred from homology"/>
<organism evidence="9 10">
    <name type="scientific">Ectobacillus funiculus</name>
    <dbReference type="NCBI Taxonomy" id="137993"/>
    <lineage>
        <taxon>Bacteria</taxon>
        <taxon>Bacillati</taxon>
        <taxon>Bacillota</taxon>
        <taxon>Bacilli</taxon>
        <taxon>Bacillales</taxon>
        <taxon>Bacillaceae</taxon>
        <taxon>Ectobacillus</taxon>
    </lineage>
</organism>
<protein>
    <submittedName>
        <fullName evidence="9">Endospore germination permease</fullName>
    </submittedName>
</protein>
<dbReference type="Gene3D" id="1.20.1740.10">
    <property type="entry name" value="Amino acid/polyamine transporter I"/>
    <property type="match status" value="1"/>
</dbReference>
<feature type="transmembrane region" description="Helical" evidence="8">
    <location>
        <begin position="12"/>
        <end position="34"/>
    </location>
</feature>
<comment type="similarity">
    <text evidence="2">Belongs to the amino acid-polyamine-organocation (APC) superfamily. Spore germination protein (SGP) (TC 2.A.3.9) family.</text>
</comment>
<feature type="transmembrane region" description="Helical" evidence="8">
    <location>
        <begin position="40"/>
        <end position="60"/>
    </location>
</feature>
<evidence type="ECO:0000256" key="2">
    <source>
        <dbReference type="ARBA" id="ARBA00007998"/>
    </source>
</evidence>
<feature type="transmembrane region" description="Helical" evidence="8">
    <location>
        <begin position="119"/>
        <end position="137"/>
    </location>
</feature>
<dbReference type="Pfam" id="PF03845">
    <property type="entry name" value="Spore_permease"/>
    <property type="match status" value="1"/>
</dbReference>
<feature type="transmembrane region" description="Helical" evidence="8">
    <location>
        <begin position="183"/>
        <end position="203"/>
    </location>
</feature>
<keyword evidence="3" id="KW-0813">Transport</keyword>
<gene>
    <name evidence="9" type="ORF">ACFFMS_08320</name>
</gene>
<keyword evidence="5 8" id="KW-0812">Transmembrane</keyword>
<feature type="transmembrane region" description="Helical" evidence="8">
    <location>
        <begin position="144"/>
        <end position="163"/>
    </location>
</feature>
<dbReference type="PANTHER" id="PTHR34975">
    <property type="entry name" value="SPORE GERMINATION PROTEIN A2"/>
    <property type="match status" value="1"/>
</dbReference>
<keyword evidence="6 8" id="KW-1133">Transmembrane helix</keyword>
<dbReference type="InterPro" id="IPR004761">
    <property type="entry name" value="Spore_GerAB"/>
</dbReference>
<evidence type="ECO:0000256" key="1">
    <source>
        <dbReference type="ARBA" id="ARBA00004141"/>
    </source>
</evidence>
<evidence type="ECO:0000256" key="8">
    <source>
        <dbReference type="SAM" id="Phobius"/>
    </source>
</evidence>
<accession>A0ABV5WD51</accession>
<evidence type="ECO:0000256" key="5">
    <source>
        <dbReference type="ARBA" id="ARBA00022692"/>
    </source>
</evidence>
<feature type="transmembrane region" description="Helical" evidence="8">
    <location>
        <begin position="268"/>
        <end position="292"/>
    </location>
</feature>
<keyword evidence="7 8" id="KW-0472">Membrane</keyword>
<evidence type="ECO:0000313" key="9">
    <source>
        <dbReference type="EMBL" id="MFB9758523.1"/>
    </source>
</evidence>
<evidence type="ECO:0000256" key="4">
    <source>
        <dbReference type="ARBA" id="ARBA00022544"/>
    </source>
</evidence>
<dbReference type="PANTHER" id="PTHR34975:SF2">
    <property type="entry name" value="SPORE GERMINATION PROTEIN A2"/>
    <property type="match status" value="1"/>
</dbReference>
<keyword evidence="10" id="KW-1185">Reference proteome</keyword>
<dbReference type="Proteomes" id="UP001589609">
    <property type="component" value="Unassembled WGS sequence"/>
</dbReference>
<comment type="caution">
    <text evidence="9">The sequence shown here is derived from an EMBL/GenBank/DDBJ whole genome shotgun (WGS) entry which is preliminary data.</text>
</comment>
<evidence type="ECO:0000256" key="3">
    <source>
        <dbReference type="ARBA" id="ARBA00022448"/>
    </source>
</evidence>
<feature type="transmembrane region" description="Helical" evidence="8">
    <location>
        <begin position="304"/>
        <end position="320"/>
    </location>
</feature>
<dbReference type="EMBL" id="JBHMAF010000034">
    <property type="protein sequence ID" value="MFB9758523.1"/>
    <property type="molecule type" value="Genomic_DNA"/>
</dbReference>
<feature type="transmembrane region" description="Helical" evidence="8">
    <location>
        <begin position="215"/>
        <end position="238"/>
    </location>
</feature>
<name>A0ABV5WD51_9BACI</name>
<dbReference type="NCBIfam" id="TIGR00912">
    <property type="entry name" value="2A0309"/>
    <property type="match status" value="1"/>
</dbReference>
<comment type="subcellular location">
    <subcellularLocation>
        <location evidence="1">Membrane</location>
        <topology evidence="1">Multi-pass membrane protein</topology>
    </subcellularLocation>
</comment>
<evidence type="ECO:0000313" key="10">
    <source>
        <dbReference type="Proteomes" id="UP001589609"/>
    </source>
</evidence>